<dbReference type="Gene3D" id="3.40.50.1820">
    <property type="entry name" value="alpha/beta hydrolase"/>
    <property type="match status" value="1"/>
</dbReference>
<sequence>MAPLHKYFFPDNESFAYEALRAASNAYCGGAELAEVISICSRIPSKDEDSWLREWKLAGDRAVETTKTSLAKNNRRGAQSAFLRASNYYRTAEFYRRDNVFEDRLSNELMSLSTKAFYSATELMPYRTEKVKIPYEGTALPATIMQPDKSDKPRPTIIFNGGFDSTREEVFYMNGQAALDQGFNIILFDGPGQGEALREQRLFFRNDWETVITSVVDFALDQPIVIKDKLFLMGISMGGYLVGRALCFEHRCAAAIVNDGVYDFGSAFHNQNPALGKFLIQNGWDTTMNALMYQMMRWDTGFKWAISNGMWAFGVQSPVDVLRCVKGYTLEGLVDNIKTPLLVLDATEDHFLKGQPEELFDRLLCKKEFEQFTEEKGATAHCHMGSLSRLNQAIFNYLLPRAR</sequence>
<gene>
    <name evidence="4" type="primary">FUS2</name>
    <name evidence="3" type="ORF">CGGC5_12864</name>
    <name evidence="4" type="ORF">CGGC5_v009282</name>
</gene>
<dbReference type="GeneID" id="43618770"/>
<evidence type="ECO:0000259" key="2">
    <source>
        <dbReference type="Pfam" id="PF12697"/>
    </source>
</evidence>
<name>L2FIE3_COLFN</name>
<reference evidence="3" key="1">
    <citation type="submission" date="2012-08" db="EMBL/GenBank/DDBJ databases">
        <title>Genome analysis of Colletotrichum orbiculare and Colletotrichum fructicola.</title>
        <authorList>
            <person name="Gan P.H.P."/>
            <person name="Ikeda K."/>
            <person name="Irieda H."/>
            <person name="Narusaka M."/>
            <person name="O'Connell R.J."/>
            <person name="Narusaka Y."/>
            <person name="Takano Y."/>
            <person name="Kubo Y."/>
            <person name="Shirasu K."/>
        </authorList>
    </citation>
    <scope>NUCLEOTIDE SEQUENCE</scope>
    <source>
        <strain evidence="3">Nara gc5</strain>
    </source>
</reference>
<dbReference type="OrthoDB" id="249703at2759"/>
<reference evidence="4 5" key="3">
    <citation type="submission" date="2020-04" db="EMBL/GenBank/DDBJ databases">
        <title>Genome sequencing and assembly of multiple isolates from the Colletotrichum gloeosporioides species complex.</title>
        <authorList>
            <person name="Gan P."/>
            <person name="Shirasu K."/>
        </authorList>
    </citation>
    <scope>NUCLEOTIDE SEQUENCE [LARGE SCALE GENOMIC DNA]</scope>
    <source>
        <strain evidence="4 5">Nara gc5</strain>
    </source>
</reference>
<keyword evidence="3" id="KW-0645">Protease</keyword>
<dbReference type="InParanoid" id="L2FIE3"/>
<dbReference type="EMBL" id="ANPB02000005">
    <property type="protein sequence ID" value="KAF4482450.1"/>
    <property type="molecule type" value="Genomic_DNA"/>
</dbReference>
<organism evidence="3">
    <name type="scientific">Colletotrichum fructicola (strain Nara gc5)</name>
    <name type="common">Anthracnose fungus</name>
    <name type="synonym">Colletotrichum gloeosporioides (strain Nara gc5)</name>
    <dbReference type="NCBI Taxonomy" id="1213859"/>
    <lineage>
        <taxon>Eukaryota</taxon>
        <taxon>Fungi</taxon>
        <taxon>Dikarya</taxon>
        <taxon>Ascomycota</taxon>
        <taxon>Pezizomycotina</taxon>
        <taxon>Sordariomycetes</taxon>
        <taxon>Hypocreomycetidae</taxon>
        <taxon>Glomerellales</taxon>
        <taxon>Glomerellaceae</taxon>
        <taxon>Colletotrichum</taxon>
        <taxon>Colletotrichum gloeosporioides species complex</taxon>
    </lineage>
</organism>
<evidence type="ECO:0000313" key="5">
    <source>
        <dbReference type="Proteomes" id="UP000011096"/>
    </source>
</evidence>
<dbReference type="STRING" id="1213859.L2FIE3"/>
<feature type="domain" description="AB hydrolase-1" evidence="2">
    <location>
        <begin position="173"/>
        <end position="385"/>
    </location>
</feature>
<dbReference type="InterPro" id="IPR029058">
    <property type="entry name" value="AB_hydrolase_fold"/>
</dbReference>
<protein>
    <submittedName>
        <fullName evidence="4">20-hydroxy-prefusarin hydrolase FUS2</fullName>
    </submittedName>
    <submittedName>
        <fullName evidence="3">Dipeptidyl aminopeptidase acylaminoacyl-peptidase related protein</fullName>
    </submittedName>
</protein>
<keyword evidence="4" id="KW-0378">Hydrolase</keyword>
<dbReference type="HOGENOM" id="CLU_034451_1_0_1"/>
<dbReference type="InterPro" id="IPR000073">
    <property type="entry name" value="AB_hydrolase_1"/>
</dbReference>
<evidence type="ECO:0000256" key="1">
    <source>
        <dbReference type="ARBA" id="ARBA00038115"/>
    </source>
</evidence>
<keyword evidence="3" id="KW-0031">Aminopeptidase</keyword>
<evidence type="ECO:0000313" key="3">
    <source>
        <dbReference type="EMBL" id="ELA26127.1"/>
    </source>
</evidence>
<proteinExistence type="inferred from homology"/>
<comment type="similarity">
    <text evidence="1">Belongs to the AB hydrolase superfamily. FUS2 hydrolase family.</text>
</comment>
<keyword evidence="5" id="KW-1185">Reference proteome</keyword>
<dbReference type="Gene3D" id="1.20.1440.110">
    <property type="entry name" value="acylaminoacyl peptidase"/>
    <property type="match status" value="1"/>
</dbReference>
<dbReference type="PANTHER" id="PTHR22946">
    <property type="entry name" value="DIENELACTONE HYDROLASE DOMAIN-CONTAINING PROTEIN-RELATED"/>
    <property type="match status" value="1"/>
</dbReference>
<dbReference type="PANTHER" id="PTHR22946:SF12">
    <property type="entry name" value="CONIDIAL PIGMENT BIOSYNTHESIS PROTEIN AYG1 (AFU_ORTHOLOGUE AFUA_2G17550)"/>
    <property type="match status" value="1"/>
</dbReference>
<reference evidence="4 5" key="2">
    <citation type="submission" date="2012-08" db="EMBL/GenBank/DDBJ databases">
        <authorList>
            <person name="Gan P.H.P."/>
            <person name="Ikeda K."/>
            <person name="Irieda H."/>
            <person name="Narusaka M."/>
            <person name="O'Connell R.J."/>
            <person name="Narusaka Y."/>
            <person name="Takano Y."/>
            <person name="Kubo Y."/>
            <person name="Shirasu K."/>
        </authorList>
    </citation>
    <scope>NUCLEOTIDE SEQUENCE [LARGE SCALE GENOMIC DNA]</scope>
    <source>
        <strain evidence="4 5">Nara gc5</strain>
    </source>
</reference>
<dbReference type="Pfam" id="PF12697">
    <property type="entry name" value="Abhydrolase_6"/>
    <property type="match status" value="1"/>
</dbReference>
<accession>L2FIE3</accession>
<dbReference type="EMBL" id="KB021077">
    <property type="protein sequence ID" value="ELA26127.1"/>
    <property type="molecule type" value="Genomic_DNA"/>
</dbReference>
<dbReference type="GO" id="GO:0004177">
    <property type="term" value="F:aminopeptidase activity"/>
    <property type="evidence" value="ECO:0007669"/>
    <property type="project" value="UniProtKB-KW"/>
</dbReference>
<dbReference type="InterPro" id="IPR050261">
    <property type="entry name" value="FrsA_esterase"/>
</dbReference>
<dbReference type="SUPFAM" id="SSF53474">
    <property type="entry name" value="alpha/beta-Hydrolases"/>
    <property type="match status" value="1"/>
</dbReference>
<evidence type="ECO:0000313" key="4">
    <source>
        <dbReference type="EMBL" id="KAF4482450.1"/>
    </source>
</evidence>
<dbReference type="AlphaFoldDB" id="L2FIE3"/>
<dbReference type="Proteomes" id="UP000011096">
    <property type="component" value="Unassembled WGS sequence"/>
</dbReference>
<dbReference type="RefSeq" id="XP_031886121.1">
    <property type="nucleotide sequence ID" value="XM_032034760.1"/>
</dbReference>